<evidence type="ECO:0000313" key="1">
    <source>
        <dbReference type="EMBL" id="GIY76664.1"/>
    </source>
</evidence>
<organism evidence="1 2">
    <name type="scientific">Caerostris extrusa</name>
    <name type="common">Bark spider</name>
    <name type="synonym">Caerostris bankana</name>
    <dbReference type="NCBI Taxonomy" id="172846"/>
    <lineage>
        <taxon>Eukaryota</taxon>
        <taxon>Metazoa</taxon>
        <taxon>Ecdysozoa</taxon>
        <taxon>Arthropoda</taxon>
        <taxon>Chelicerata</taxon>
        <taxon>Arachnida</taxon>
        <taxon>Araneae</taxon>
        <taxon>Araneomorphae</taxon>
        <taxon>Entelegynae</taxon>
        <taxon>Araneoidea</taxon>
        <taxon>Araneidae</taxon>
        <taxon>Caerostris</taxon>
    </lineage>
</organism>
<name>A0AAV4W464_CAEEX</name>
<proteinExistence type="predicted"/>
<keyword evidence="2" id="KW-1185">Reference proteome</keyword>
<dbReference type="EMBL" id="BPLR01015514">
    <property type="protein sequence ID" value="GIY76664.1"/>
    <property type="molecule type" value="Genomic_DNA"/>
</dbReference>
<accession>A0AAV4W464</accession>
<sequence length="111" mass="12527">MFGGKVGGRGIRDYRKAQGSFQDVYCFTLALTLFSNFSFCSGFEWNGFLVIVLPRCCCNRNRLSGTLRAPLARKKAPFGWRLGEGPERRDNARSAICRSVEVNVRSELIRV</sequence>
<reference evidence="1 2" key="1">
    <citation type="submission" date="2021-06" db="EMBL/GenBank/DDBJ databases">
        <title>Caerostris extrusa draft genome.</title>
        <authorList>
            <person name="Kono N."/>
            <person name="Arakawa K."/>
        </authorList>
    </citation>
    <scope>NUCLEOTIDE SEQUENCE [LARGE SCALE GENOMIC DNA]</scope>
</reference>
<gene>
    <name evidence="1" type="ORF">CEXT_322531</name>
</gene>
<dbReference type="Proteomes" id="UP001054945">
    <property type="component" value="Unassembled WGS sequence"/>
</dbReference>
<evidence type="ECO:0000313" key="2">
    <source>
        <dbReference type="Proteomes" id="UP001054945"/>
    </source>
</evidence>
<comment type="caution">
    <text evidence="1">The sequence shown here is derived from an EMBL/GenBank/DDBJ whole genome shotgun (WGS) entry which is preliminary data.</text>
</comment>
<dbReference type="AlphaFoldDB" id="A0AAV4W464"/>
<protein>
    <submittedName>
        <fullName evidence="1">Uncharacterized protein</fullName>
    </submittedName>
</protein>